<feature type="transmembrane region" description="Helical" evidence="1">
    <location>
        <begin position="67"/>
        <end position="87"/>
    </location>
</feature>
<keyword evidence="1" id="KW-0812">Transmembrane</keyword>
<dbReference type="Proteomes" id="UP000055060">
    <property type="component" value="Unassembled WGS sequence"/>
</dbReference>
<dbReference type="PANTHER" id="PTHR37305">
    <property type="entry name" value="INTEGRAL MEMBRANE PROTEIN-RELATED"/>
    <property type="match status" value="1"/>
</dbReference>
<dbReference type="AlphaFoldDB" id="A0A0S7BN81"/>
<dbReference type="OrthoDB" id="9800309at2"/>
<dbReference type="EMBL" id="DF967972">
    <property type="protein sequence ID" value="GAP15285.1"/>
    <property type="molecule type" value="Genomic_DNA"/>
</dbReference>
<dbReference type="GO" id="GO:0005886">
    <property type="term" value="C:plasma membrane"/>
    <property type="evidence" value="ECO:0007669"/>
    <property type="project" value="UniProtKB-SubCell"/>
</dbReference>
<feature type="transmembrane region" description="Helical" evidence="1">
    <location>
        <begin position="197"/>
        <end position="221"/>
    </location>
</feature>
<dbReference type="RefSeq" id="WP_075074470.1">
    <property type="nucleotide sequence ID" value="NZ_DF967972.1"/>
</dbReference>
<evidence type="ECO:0000313" key="3">
    <source>
        <dbReference type="Proteomes" id="UP000055060"/>
    </source>
</evidence>
<feature type="transmembrane region" description="Helical" evidence="1">
    <location>
        <begin position="161"/>
        <end position="185"/>
    </location>
</feature>
<feature type="transmembrane region" description="Helical" evidence="1">
    <location>
        <begin position="241"/>
        <end position="260"/>
    </location>
</feature>
<gene>
    <name evidence="2" type="ORF">LARV_03069</name>
</gene>
<feature type="transmembrane region" description="Helical" evidence="1">
    <location>
        <begin position="17"/>
        <end position="39"/>
    </location>
</feature>
<keyword evidence="1" id="KW-1133">Transmembrane helix</keyword>
<dbReference type="STRING" id="360412.LARV_03069"/>
<dbReference type="PANTHER" id="PTHR37305:SF1">
    <property type="entry name" value="MEMBRANE PROTEIN"/>
    <property type="match status" value="1"/>
</dbReference>
<evidence type="ECO:0000313" key="2">
    <source>
        <dbReference type="EMBL" id="GAP15285.1"/>
    </source>
</evidence>
<dbReference type="GO" id="GO:0140359">
    <property type="term" value="F:ABC-type transporter activity"/>
    <property type="evidence" value="ECO:0007669"/>
    <property type="project" value="InterPro"/>
</dbReference>
<sequence length="269" mass="30021">MNANIYRHEFRTRLKSVLIWSLAVAAMVIFFFSLFPVFADQAELMNQMLAKFPPEMRAAFGMDNMDLATVLGFYSFIFLFVQLCLAIQAGNYGFGLVSIEESELTADFLLSKPVSRWQVLTSKLLAALTSLTITNLVVWVSSFIAIAMFREDREFEMSTLILLLSSIILFQLFFLSVGLVISLLVKRVRSVTPYSLGLGFGTYVLSAFSGVFGEVTLELITPFKHLDAASIVKNGAFDTPLVLLNVAITLVSLVASYWLYIRRDIPAVS</sequence>
<accession>A0A0S7BN81</accession>
<evidence type="ECO:0000256" key="1">
    <source>
        <dbReference type="SAM" id="Phobius"/>
    </source>
</evidence>
<feature type="transmembrane region" description="Helical" evidence="1">
    <location>
        <begin position="124"/>
        <end position="149"/>
    </location>
</feature>
<organism evidence="2">
    <name type="scientific">Longilinea arvoryzae</name>
    <dbReference type="NCBI Taxonomy" id="360412"/>
    <lineage>
        <taxon>Bacteria</taxon>
        <taxon>Bacillati</taxon>
        <taxon>Chloroflexota</taxon>
        <taxon>Anaerolineae</taxon>
        <taxon>Anaerolineales</taxon>
        <taxon>Anaerolineaceae</taxon>
        <taxon>Longilinea</taxon>
    </lineage>
</organism>
<name>A0A0S7BN81_9CHLR</name>
<protein>
    <submittedName>
        <fullName evidence="2">ABC-2 family transporter protein</fullName>
    </submittedName>
</protein>
<keyword evidence="3" id="KW-1185">Reference proteome</keyword>
<dbReference type="Pfam" id="PF12679">
    <property type="entry name" value="ABC2_membrane_2"/>
    <property type="match status" value="1"/>
</dbReference>
<proteinExistence type="predicted"/>
<reference evidence="2" key="1">
    <citation type="submission" date="2015-07" db="EMBL/GenBank/DDBJ databases">
        <title>Draft Genome Sequences of Anaerolinea thermolimosa IMO-1, Bellilinea caldifistulae GOMI-1, Leptolinea tardivitalis YMTK-2, Levilinea saccharolytica KIBI-1,Longilinea arvoryzae KOME-1, Previously Described as Members of the Anaerolineaceae (Chloroflexi).</title>
        <authorList>
            <person name="Sekiguchi Y."/>
            <person name="Ohashi A."/>
            <person name="Matsuura N."/>
            <person name="Tourlousse M.D."/>
        </authorList>
    </citation>
    <scope>NUCLEOTIDE SEQUENCE [LARGE SCALE GENOMIC DNA]</scope>
    <source>
        <strain evidence="2">KOME-1</strain>
    </source>
</reference>
<keyword evidence="1" id="KW-0472">Membrane</keyword>